<dbReference type="AlphaFoldDB" id="A0A1G9FU97"/>
<reference evidence="1 2" key="1">
    <citation type="submission" date="2016-10" db="EMBL/GenBank/DDBJ databases">
        <authorList>
            <person name="de Groot N.N."/>
        </authorList>
    </citation>
    <scope>NUCLEOTIDE SEQUENCE [LARGE SCALE GENOMIC DNA]</scope>
    <source>
        <strain evidence="1 2">DSM 18346</strain>
    </source>
</reference>
<dbReference type="Proteomes" id="UP000198718">
    <property type="component" value="Unassembled WGS sequence"/>
</dbReference>
<dbReference type="STRING" id="393762.SAMN05660472_02251"/>
<proteinExistence type="predicted"/>
<accession>A0A1G9FU97</accession>
<dbReference type="EMBL" id="FNFP01000005">
    <property type="protein sequence ID" value="SDK91979.1"/>
    <property type="molecule type" value="Genomic_DNA"/>
</dbReference>
<gene>
    <name evidence="1" type="ORF">SAMN05660472_02251</name>
</gene>
<sequence>MIYIGVLIAIVLLFLGYYAMVKVDKFIENNVEHSNGDLCDKYKDCRGMEEKLILIYGNNEITNLVKDYCDLQKYKYESIIDINSINSEVEYRCLFTLSYHDTDNLMVSSVGFKVYSIPSVIALCNNQNYLKIYKEFNFAKTLLYTYETDKLFNAIKELVEDAVKDKIKI</sequence>
<evidence type="ECO:0000313" key="2">
    <source>
        <dbReference type="Proteomes" id="UP000198718"/>
    </source>
</evidence>
<evidence type="ECO:0000313" key="1">
    <source>
        <dbReference type="EMBL" id="SDK91979.1"/>
    </source>
</evidence>
<dbReference type="RefSeq" id="WP_090553789.1">
    <property type="nucleotide sequence ID" value="NZ_FNFP01000005.1"/>
</dbReference>
<dbReference type="OrthoDB" id="1953705at2"/>
<protein>
    <submittedName>
        <fullName evidence="1">Uncharacterized protein</fullName>
    </submittedName>
</protein>
<organism evidence="1 2">
    <name type="scientific">Natronincola ferrireducens</name>
    <dbReference type="NCBI Taxonomy" id="393762"/>
    <lineage>
        <taxon>Bacteria</taxon>
        <taxon>Bacillati</taxon>
        <taxon>Bacillota</taxon>
        <taxon>Clostridia</taxon>
        <taxon>Peptostreptococcales</taxon>
        <taxon>Natronincolaceae</taxon>
        <taxon>Natronincola</taxon>
    </lineage>
</organism>
<name>A0A1G9FU97_9FIRM</name>
<keyword evidence="2" id="KW-1185">Reference proteome</keyword>